<proteinExistence type="predicted"/>
<reference evidence="1 2" key="1">
    <citation type="submission" date="2019-05" db="EMBL/GenBank/DDBJ databases">
        <title>Another draft genome of Portunus trituberculatus and its Hox gene families provides insights of decapod evolution.</title>
        <authorList>
            <person name="Jeong J.-H."/>
            <person name="Song I."/>
            <person name="Kim S."/>
            <person name="Choi T."/>
            <person name="Kim D."/>
            <person name="Ryu S."/>
            <person name="Kim W."/>
        </authorList>
    </citation>
    <scope>NUCLEOTIDE SEQUENCE [LARGE SCALE GENOMIC DNA]</scope>
    <source>
        <tissue evidence="1">Muscle</tissue>
    </source>
</reference>
<evidence type="ECO:0000313" key="2">
    <source>
        <dbReference type="Proteomes" id="UP000324222"/>
    </source>
</evidence>
<gene>
    <name evidence="1" type="ORF">E2C01_095544</name>
</gene>
<dbReference type="AlphaFoldDB" id="A0A5B7K0F5"/>
<dbReference type="Proteomes" id="UP000324222">
    <property type="component" value="Unassembled WGS sequence"/>
</dbReference>
<accession>A0A5B7K0F5</accession>
<name>A0A5B7K0F5_PORTR</name>
<organism evidence="1 2">
    <name type="scientific">Portunus trituberculatus</name>
    <name type="common">Swimming crab</name>
    <name type="synonym">Neptunus trituberculatus</name>
    <dbReference type="NCBI Taxonomy" id="210409"/>
    <lineage>
        <taxon>Eukaryota</taxon>
        <taxon>Metazoa</taxon>
        <taxon>Ecdysozoa</taxon>
        <taxon>Arthropoda</taxon>
        <taxon>Crustacea</taxon>
        <taxon>Multicrustacea</taxon>
        <taxon>Malacostraca</taxon>
        <taxon>Eumalacostraca</taxon>
        <taxon>Eucarida</taxon>
        <taxon>Decapoda</taxon>
        <taxon>Pleocyemata</taxon>
        <taxon>Brachyura</taxon>
        <taxon>Eubrachyura</taxon>
        <taxon>Portunoidea</taxon>
        <taxon>Portunidae</taxon>
        <taxon>Portuninae</taxon>
        <taxon>Portunus</taxon>
    </lineage>
</organism>
<dbReference type="EMBL" id="VSRR010121319">
    <property type="protein sequence ID" value="MPD00094.1"/>
    <property type="molecule type" value="Genomic_DNA"/>
</dbReference>
<protein>
    <submittedName>
        <fullName evidence="1">Uncharacterized protein</fullName>
    </submittedName>
</protein>
<keyword evidence="2" id="KW-1185">Reference proteome</keyword>
<evidence type="ECO:0000313" key="1">
    <source>
        <dbReference type="EMBL" id="MPD00094.1"/>
    </source>
</evidence>
<dbReference type="OrthoDB" id="69842at2759"/>
<comment type="caution">
    <text evidence="1">The sequence shown here is derived from an EMBL/GenBank/DDBJ whole genome shotgun (WGS) entry which is preliminary data.</text>
</comment>
<sequence>MRYLLLAGAVVVSLLLTVVLVAIVCYWHHHRPQNDRIRRGFPDVESILDRSELPLMGPHTPIRDIIELTSSGSGSGKANEMLLLPTKHLNSKEFYLLT</sequence>